<evidence type="ECO:0000256" key="2">
    <source>
        <dbReference type="ARBA" id="ARBA00004141"/>
    </source>
</evidence>
<dbReference type="Gene3D" id="2.130.10.10">
    <property type="entry name" value="YVTN repeat-like/Quinoprotein amine dehydrogenase"/>
    <property type="match status" value="2"/>
</dbReference>
<evidence type="ECO:0000259" key="12">
    <source>
        <dbReference type="PROSITE" id="PS50850"/>
    </source>
</evidence>
<dbReference type="RefSeq" id="XP_026668986.1">
    <property type="nucleotide sequence ID" value="XM_026813185.1"/>
</dbReference>
<evidence type="ECO:0000256" key="1">
    <source>
        <dbReference type="ARBA" id="ARBA00004123"/>
    </source>
</evidence>
<dbReference type="GO" id="GO:0003682">
    <property type="term" value="F:chromatin binding"/>
    <property type="evidence" value="ECO:0007669"/>
    <property type="project" value="TreeGrafter"/>
</dbReference>
<evidence type="ECO:0000313" key="14">
    <source>
        <dbReference type="RefSeq" id="XP_026668986.1"/>
    </source>
</evidence>
<evidence type="ECO:0000256" key="5">
    <source>
        <dbReference type="ARBA" id="ARBA00022737"/>
    </source>
</evidence>
<dbReference type="Pfam" id="PF20946">
    <property type="entry name" value="Ctf4_C"/>
    <property type="match status" value="1"/>
</dbReference>
<keyword evidence="7 11" id="KW-0472">Membrane</keyword>
<dbReference type="Pfam" id="PF24817">
    <property type="entry name" value="WD40_WDHD1_1st"/>
    <property type="match status" value="1"/>
</dbReference>
<protein>
    <submittedName>
        <fullName evidence="14">WD repeat and HMG-box DNA-binding protein 1-like</fullName>
    </submittedName>
</protein>
<dbReference type="InterPro" id="IPR022100">
    <property type="entry name" value="WDHD1/CFT4_beta-prop_2nd"/>
</dbReference>
<keyword evidence="4 11" id="KW-0812">Transmembrane</keyword>
<dbReference type="InterPro" id="IPR036322">
    <property type="entry name" value="WD40_repeat_dom_sf"/>
</dbReference>
<dbReference type="SMART" id="SM00320">
    <property type="entry name" value="WD40"/>
    <property type="match status" value="5"/>
</dbReference>
<dbReference type="InterPro" id="IPR001680">
    <property type="entry name" value="WD40_rpt"/>
</dbReference>
<dbReference type="SUPFAM" id="SSF103473">
    <property type="entry name" value="MFS general substrate transporter"/>
    <property type="match status" value="1"/>
</dbReference>
<dbReference type="PANTHER" id="PTHR19932:SF10">
    <property type="entry name" value="WD REPEAT AND HMG-BOX DNA-BINDING PROTEIN 1"/>
    <property type="match status" value="1"/>
</dbReference>
<dbReference type="CDD" id="cd17317">
    <property type="entry name" value="MFS_SLC22"/>
    <property type="match status" value="1"/>
</dbReference>
<dbReference type="Pfam" id="PF00083">
    <property type="entry name" value="Sugar_tr"/>
    <property type="match status" value="1"/>
</dbReference>
<comment type="subcellular location">
    <subcellularLocation>
        <location evidence="2">Membrane</location>
        <topology evidence="2">Multi-pass membrane protein</topology>
    </subcellularLocation>
    <subcellularLocation>
        <location evidence="1">Nucleus</location>
    </subcellularLocation>
</comment>
<evidence type="ECO:0000256" key="10">
    <source>
        <dbReference type="SAM" id="MobiDB-lite"/>
    </source>
</evidence>
<feature type="domain" description="Major facilitator superfamily (MFS) profile" evidence="12">
    <location>
        <begin position="941"/>
        <end position="1397"/>
    </location>
</feature>
<keyword evidence="13" id="KW-1185">Reference proteome</keyword>
<evidence type="ECO:0000313" key="13">
    <source>
        <dbReference type="Proteomes" id="UP000694925"/>
    </source>
</evidence>
<dbReference type="PROSITE" id="PS00678">
    <property type="entry name" value="WD_REPEATS_1"/>
    <property type="match status" value="1"/>
</dbReference>
<dbReference type="InterPro" id="IPR015943">
    <property type="entry name" value="WD40/YVTN_repeat-like_dom_sf"/>
</dbReference>
<dbReference type="Pfam" id="PF12341">
    <property type="entry name" value="Mcl1_mid"/>
    <property type="match status" value="1"/>
</dbReference>
<feature type="transmembrane region" description="Helical" evidence="11">
    <location>
        <begin position="1081"/>
        <end position="1101"/>
    </location>
</feature>
<keyword evidence="8" id="KW-0539">Nucleus</keyword>
<dbReference type="PROSITE" id="PS50294">
    <property type="entry name" value="WD_REPEATS_REGION"/>
    <property type="match status" value="1"/>
</dbReference>
<dbReference type="PROSITE" id="PS50850">
    <property type="entry name" value="MFS"/>
    <property type="match status" value="1"/>
</dbReference>
<feature type="compositionally biased region" description="Acidic residues" evidence="10">
    <location>
        <begin position="328"/>
        <end position="339"/>
    </location>
</feature>
<keyword evidence="5" id="KW-0677">Repeat</keyword>
<accession>A0AAJ7S137</accession>
<dbReference type="InterPro" id="IPR020846">
    <property type="entry name" value="MFS_dom"/>
</dbReference>
<dbReference type="Gene3D" id="1.20.1250.20">
    <property type="entry name" value="MFS general substrate transporter like domains"/>
    <property type="match status" value="1"/>
</dbReference>
<dbReference type="GO" id="GO:0022857">
    <property type="term" value="F:transmembrane transporter activity"/>
    <property type="evidence" value="ECO:0007669"/>
    <property type="project" value="InterPro"/>
</dbReference>
<dbReference type="InterPro" id="IPR036259">
    <property type="entry name" value="MFS_trans_sf"/>
</dbReference>
<feature type="transmembrane region" description="Helical" evidence="11">
    <location>
        <begin position="1230"/>
        <end position="1251"/>
    </location>
</feature>
<name>A0AAJ7S137_9HYME</name>
<evidence type="ECO:0000256" key="7">
    <source>
        <dbReference type="ARBA" id="ARBA00023136"/>
    </source>
</evidence>
<sequence length="1421" mass="156232">MPLVRRPMRYAHPDGHTDVCYFTGEKRGLVTCGSDGDVRSWLNLMDDDPTASCVSEQAISVISKNGKIYVGNDNNTVQILNYPDLEKEGIVTRFSASVSALATTKNSNMIVSGGCDMRIQVIDISTSDNIELSGHEAPILGLSLDPKEEFVASSSADGSVRVWNVKEKRVAHIWPNVVPKSNSFFTAKTYGVPSFHPRDGAWLAFPNTKDVVLVERSSWKESFRLKCVNIKSEISICKFSECGTLIAASTVQGEVIVWNVETKELIGYIEHEQKTKITGLSWSIDKSDEIAFCDALGQLGCLDVIIPDKASTDTITAETNGDVKDLEIPEGEEEDDDDGENIISLNKIKASVVADDDQKSETDAASEKSKHDRNAFVPEINLQPPFQPGSSPLHVLSRFMVWNDTGMVRCFTSEDGEESSIEVEFHDASIHRSMHINNYLRHTIAALSPQALALNCPSSGDTRSKLVVITLQGWGSGNKEWSLDLPEDEEGHCVAAGDNFVALSTSRRHLRIFTVGGTQREVVSLSGPVVAMNGQKNDLVVAYHNGIGALGDQCMNLSIIQIRGMNLYSRTVNLPLSPSSELMWLGMTDHGSPVTMDADDVIRVYSKNSSLWKVASDLSQEAKGKADHYFLIGISEEQGMARCILCKGSHYPPTTPRPVVAEIPLTPPLCDCTSEKTEKELKLWGLGIDHLEKEESVLSLIALACRSNLEYRAVELCEQIATEKVIELAIKYARRINRIALANKIESIADAKQEERENERETSNENDVEHIENDNGSLGDDTQGSTVSLFATKKPNMEIKPLSVTEALSARRSNPFSKGGNSPTTKGLAGLDVTPDKPQKSITSTSSISASKSKTNNARKKETFIGWYAKNKKNLQAEFPELSPTELTKTALMKFKEKEASSQDSSPPSQPLESKKRKLKHVPLDVIQNAMGSMGPWHIVIAIALSFVKFPVAWHQLSIVFLAPPTNYSCAAPFSVSNESTIMKCYIDVGNGTMKKCTSFKYDKRVFKESIITQWDLVCDKEQLANFVQSCIMFGVLIGNMVFSMMADRIGRKKPLMIAIGLQSISGFISAFVPWFELFVLFKFTSAVATGGTMLVSFVLLMEIVGVEWRSIISVLFHVPFLLGYLMNPLISYLTRTWDGFQMAVSIPSLFLLSYYWIIPESPRWLLAVGKPSRAEQILMKAANRNKIPIENVKTAIETYHDVGGRNKRNKEKYNITHLFRTPNLRLKTICICINWFVCGSCFFGLAQYMGYIEGNIFVNVAVSAAAELPGTIVVLLLISRVSRLKILMGGNILSAASLLSLAALSNSNLTVFLATLGLAGMSLSFPTVYLYSGEVFPTVVRNVGVGLGSVCARIGSMIAPYIATMGKVRPWLPPLIFGIGPLIGASLCFLLPETMNCDLPESLEDGENFGKKQAGRNVAK</sequence>
<feature type="transmembrane region" description="Helical" evidence="11">
    <location>
        <begin position="1055"/>
        <end position="1075"/>
    </location>
</feature>
<evidence type="ECO:0000256" key="3">
    <source>
        <dbReference type="ARBA" id="ARBA00022574"/>
    </source>
</evidence>
<feature type="transmembrane region" description="Helical" evidence="11">
    <location>
        <begin position="1024"/>
        <end position="1043"/>
    </location>
</feature>
<dbReference type="GO" id="GO:0016020">
    <property type="term" value="C:membrane"/>
    <property type="evidence" value="ECO:0007669"/>
    <property type="project" value="UniProtKB-SubCell"/>
</dbReference>
<evidence type="ECO:0000256" key="9">
    <source>
        <dbReference type="PROSITE-ProRule" id="PRU00221"/>
    </source>
</evidence>
<keyword evidence="6 11" id="KW-1133">Transmembrane helix</keyword>
<feature type="repeat" description="WD" evidence="9">
    <location>
        <begin position="132"/>
        <end position="173"/>
    </location>
</feature>
<evidence type="ECO:0000256" key="6">
    <source>
        <dbReference type="ARBA" id="ARBA00022989"/>
    </source>
</evidence>
<dbReference type="GO" id="GO:0043596">
    <property type="term" value="C:nuclear replication fork"/>
    <property type="evidence" value="ECO:0007669"/>
    <property type="project" value="TreeGrafter"/>
</dbReference>
<evidence type="ECO:0000256" key="4">
    <source>
        <dbReference type="ARBA" id="ARBA00022692"/>
    </source>
</evidence>
<feature type="region of interest" description="Disordered" evidence="10">
    <location>
        <begin position="897"/>
        <end position="917"/>
    </location>
</feature>
<evidence type="ECO:0000256" key="11">
    <source>
        <dbReference type="SAM" id="Phobius"/>
    </source>
</evidence>
<dbReference type="PROSITE" id="PS50082">
    <property type="entry name" value="WD_REPEATS_2"/>
    <property type="match status" value="1"/>
</dbReference>
<feature type="compositionally biased region" description="Basic and acidic residues" evidence="10">
    <location>
        <begin position="356"/>
        <end position="373"/>
    </location>
</feature>
<proteinExistence type="predicted"/>
<reference evidence="14" key="1">
    <citation type="submission" date="2025-08" db="UniProtKB">
        <authorList>
            <consortium name="RefSeq"/>
        </authorList>
    </citation>
    <scope>IDENTIFICATION</scope>
    <source>
        <tissue evidence="14">Whole body</tissue>
    </source>
</reference>
<dbReference type="InterPro" id="IPR005828">
    <property type="entry name" value="MFS_sugar_transport-like"/>
</dbReference>
<feature type="transmembrane region" description="Helical" evidence="11">
    <location>
        <begin position="1312"/>
        <end position="1332"/>
    </location>
</feature>
<feature type="compositionally biased region" description="Polar residues" evidence="10">
    <location>
        <begin position="811"/>
        <end position="825"/>
    </location>
</feature>
<feature type="region of interest" description="Disordered" evidence="10">
    <location>
        <begin position="811"/>
        <end position="855"/>
    </location>
</feature>
<feature type="region of interest" description="Disordered" evidence="10">
    <location>
        <begin position="316"/>
        <end position="339"/>
    </location>
</feature>
<feature type="compositionally biased region" description="Polar residues" evidence="10">
    <location>
        <begin position="774"/>
        <end position="785"/>
    </location>
</feature>
<dbReference type="PANTHER" id="PTHR19932">
    <property type="entry name" value="WD REPEAT AND HMG-BOX DNA BINDING PROTEIN"/>
    <property type="match status" value="1"/>
</dbReference>
<feature type="transmembrane region" description="Helical" evidence="11">
    <location>
        <begin position="1113"/>
        <end position="1134"/>
    </location>
</feature>
<dbReference type="InterPro" id="IPR048591">
    <property type="entry name" value="WDHD1/CFT4_hel"/>
</dbReference>
<feature type="transmembrane region" description="Helical" evidence="11">
    <location>
        <begin position="1344"/>
        <end position="1364"/>
    </location>
</feature>
<organism evidence="13 14">
    <name type="scientific">Ceratina calcarata</name>
    <dbReference type="NCBI Taxonomy" id="156304"/>
    <lineage>
        <taxon>Eukaryota</taxon>
        <taxon>Metazoa</taxon>
        <taxon>Ecdysozoa</taxon>
        <taxon>Arthropoda</taxon>
        <taxon>Hexapoda</taxon>
        <taxon>Insecta</taxon>
        <taxon>Pterygota</taxon>
        <taxon>Neoptera</taxon>
        <taxon>Endopterygota</taxon>
        <taxon>Hymenoptera</taxon>
        <taxon>Apocrita</taxon>
        <taxon>Aculeata</taxon>
        <taxon>Apoidea</taxon>
        <taxon>Anthophila</taxon>
        <taxon>Apidae</taxon>
        <taxon>Ceratina</taxon>
        <taxon>Zadontomerus</taxon>
    </lineage>
</organism>
<feature type="transmembrane region" description="Helical" evidence="11">
    <location>
        <begin position="1257"/>
        <end position="1280"/>
    </location>
</feature>
<feature type="compositionally biased region" description="Low complexity" evidence="10">
    <location>
        <begin position="840"/>
        <end position="855"/>
    </location>
</feature>
<keyword evidence="3 9" id="KW-0853">WD repeat</keyword>
<evidence type="ECO:0000256" key="8">
    <source>
        <dbReference type="ARBA" id="ARBA00023242"/>
    </source>
</evidence>
<feature type="transmembrane region" description="Helical" evidence="11">
    <location>
        <begin position="1140"/>
        <end position="1158"/>
    </location>
</feature>
<feature type="compositionally biased region" description="Basic and acidic residues" evidence="10">
    <location>
        <begin position="751"/>
        <end position="773"/>
    </location>
</feature>
<feature type="transmembrane region" description="Helical" evidence="11">
    <location>
        <begin position="1376"/>
        <end position="1393"/>
    </location>
</feature>
<feature type="transmembrane region" description="Helical" evidence="11">
    <location>
        <begin position="1287"/>
        <end position="1306"/>
    </location>
</feature>
<dbReference type="GO" id="GO:0000278">
    <property type="term" value="P:mitotic cell cycle"/>
    <property type="evidence" value="ECO:0007669"/>
    <property type="project" value="TreeGrafter"/>
</dbReference>
<dbReference type="Proteomes" id="UP000694925">
    <property type="component" value="Unplaced"/>
</dbReference>
<gene>
    <name evidence="14" type="primary">LOC108624491</name>
</gene>
<dbReference type="GO" id="GO:0006281">
    <property type="term" value="P:DNA repair"/>
    <property type="evidence" value="ECO:0007669"/>
    <property type="project" value="TreeGrafter"/>
</dbReference>
<dbReference type="SUPFAM" id="SSF50978">
    <property type="entry name" value="WD40 repeat-like"/>
    <property type="match status" value="2"/>
</dbReference>
<dbReference type="GeneID" id="108624491"/>
<feature type="region of interest" description="Disordered" evidence="10">
    <location>
        <begin position="354"/>
        <end position="373"/>
    </location>
</feature>
<dbReference type="GO" id="GO:0006261">
    <property type="term" value="P:DNA-templated DNA replication"/>
    <property type="evidence" value="ECO:0007669"/>
    <property type="project" value="TreeGrafter"/>
</dbReference>
<dbReference type="InterPro" id="IPR019775">
    <property type="entry name" value="WD40_repeat_CS"/>
</dbReference>
<dbReference type="KEGG" id="ccal:108624491"/>
<feature type="region of interest" description="Disordered" evidence="10">
    <location>
        <begin position="751"/>
        <end position="785"/>
    </location>
</feature>
<dbReference type="InterPro" id="IPR057646">
    <property type="entry name" value="WD40_WDHD1_1st"/>
</dbReference>